<sequence>MAAKSSIEWTESTWNPLTGCKKISPGCQNCYAERMAIRLQAMGQPNYAQGFKLALHEHVLDLPLRWKKPQTVFVNSMSDLFHAGVPEEFIRRVFAVMQKASWHRFQVLTKRSKRLLELSPELPWSPNIWMGVSVENKSYAYRIDHLRKSGAKVKFLSLEPLLGPLSNLNLDGIDWVIVGGESGPGARPMKPSWVIDIRNQCQEANVPFFFKQWGGTNKKKAGRVLESRTWDEIPAVAEQSPGIAQLMFAV</sequence>
<protein>
    <submittedName>
        <fullName evidence="1">Phage Gp37/Gp68 family protein</fullName>
    </submittedName>
</protein>
<dbReference type="EMBL" id="QZKI01000091">
    <property type="protein sequence ID" value="RJP68518.1"/>
    <property type="molecule type" value="Genomic_DNA"/>
</dbReference>
<organism evidence="1 2">
    <name type="scientific">Candidatus Abyssobacteria bacterium SURF_17</name>
    <dbReference type="NCBI Taxonomy" id="2093361"/>
    <lineage>
        <taxon>Bacteria</taxon>
        <taxon>Pseudomonadati</taxon>
        <taxon>Candidatus Hydrogenedentota</taxon>
        <taxon>Candidatus Abyssobacteria</taxon>
    </lineage>
</organism>
<comment type="caution">
    <text evidence="1">The sequence shown here is derived from an EMBL/GenBank/DDBJ whole genome shotgun (WGS) entry which is preliminary data.</text>
</comment>
<evidence type="ECO:0000313" key="1">
    <source>
        <dbReference type="EMBL" id="RJP68518.1"/>
    </source>
</evidence>
<name>A0A419EW35_9BACT</name>
<proteinExistence type="predicted"/>
<dbReference type="InterPro" id="IPR011101">
    <property type="entry name" value="DUF5131"/>
</dbReference>
<dbReference type="Pfam" id="PF07505">
    <property type="entry name" value="DUF5131"/>
    <property type="match status" value="1"/>
</dbReference>
<evidence type="ECO:0000313" key="2">
    <source>
        <dbReference type="Proteomes" id="UP000285961"/>
    </source>
</evidence>
<dbReference type="Proteomes" id="UP000285961">
    <property type="component" value="Unassembled WGS sequence"/>
</dbReference>
<accession>A0A419EW35</accession>
<dbReference type="AlphaFoldDB" id="A0A419EW35"/>
<reference evidence="1 2" key="1">
    <citation type="journal article" date="2017" name="ISME J.">
        <title>Energy and carbon metabolisms in a deep terrestrial subsurface fluid microbial community.</title>
        <authorList>
            <person name="Momper L."/>
            <person name="Jungbluth S.P."/>
            <person name="Lee M.D."/>
            <person name="Amend J.P."/>
        </authorList>
    </citation>
    <scope>NUCLEOTIDE SEQUENCE [LARGE SCALE GENOMIC DNA]</scope>
    <source>
        <strain evidence="1">SURF_17</strain>
    </source>
</reference>
<gene>
    <name evidence="1" type="ORF">C4532_12795</name>
</gene>